<organism evidence="1 6">
    <name type="scientific">Phocaeicola vulgatus</name>
    <name type="common">Bacteroides vulgatus</name>
    <dbReference type="NCBI Taxonomy" id="821"/>
    <lineage>
        <taxon>Bacteria</taxon>
        <taxon>Pseudomonadati</taxon>
        <taxon>Bacteroidota</taxon>
        <taxon>Bacteroidia</taxon>
        <taxon>Bacteroidales</taxon>
        <taxon>Bacteroidaceae</taxon>
        <taxon>Phocaeicola</taxon>
    </lineage>
</organism>
<evidence type="ECO:0000313" key="2">
    <source>
        <dbReference type="EMBL" id="KAB6657545.1"/>
    </source>
</evidence>
<evidence type="ECO:0000313" key="6">
    <source>
        <dbReference type="Proteomes" id="UP000483142"/>
    </source>
</evidence>
<protein>
    <submittedName>
        <fullName evidence="1">IS982 family transposase</fullName>
    </submittedName>
</protein>
<evidence type="ECO:0000313" key="3">
    <source>
        <dbReference type="EMBL" id="KAB6697954.1"/>
    </source>
</evidence>
<proteinExistence type="predicted"/>
<dbReference type="EMBL" id="WDAG01000022">
    <property type="protein sequence ID" value="KAB6657545.1"/>
    <property type="molecule type" value="Genomic_DNA"/>
</dbReference>
<sequence>SAIAAYCFFEKKPAIDVKFVNDGQLSIF</sequence>
<reference evidence="4 5" key="1">
    <citation type="journal article" date="2019" name="Nat. Med.">
        <title>A library of human gut bacterial isolates paired with longitudinal multiomics data enables mechanistic microbiome research.</title>
        <authorList>
            <person name="Poyet M."/>
            <person name="Groussin M."/>
            <person name="Gibbons S.M."/>
            <person name="Avila-Pacheco J."/>
            <person name="Jiang X."/>
            <person name="Kearney S.M."/>
            <person name="Perrotta A.R."/>
            <person name="Berdy B."/>
            <person name="Zhao S."/>
            <person name="Lieberman T.D."/>
            <person name="Swanson P.K."/>
            <person name="Smith M."/>
            <person name="Roesemann S."/>
            <person name="Alexander J.E."/>
            <person name="Rich S.A."/>
            <person name="Livny J."/>
            <person name="Vlamakis H."/>
            <person name="Clish C."/>
            <person name="Bullock K."/>
            <person name="Deik A."/>
            <person name="Scott J."/>
            <person name="Pierce K.A."/>
            <person name="Xavier R.J."/>
            <person name="Alm E.J."/>
        </authorList>
    </citation>
    <scope>NUCLEOTIDE SEQUENCE [LARGE SCALE GENOMIC DNA]</scope>
    <source>
        <strain evidence="1 6">BIOML-A141</strain>
        <strain evidence="3 4">BIOML-A82</strain>
        <strain evidence="2 5">BIOML-A93</strain>
    </source>
</reference>
<evidence type="ECO:0000313" key="5">
    <source>
        <dbReference type="Proteomes" id="UP000470952"/>
    </source>
</evidence>
<evidence type="ECO:0000313" key="4">
    <source>
        <dbReference type="Proteomes" id="UP000437380"/>
    </source>
</evidence>
<feature type="non-terminal residue" evidence="1">
    <location>
        <position position="1"/>
    </location>
</feature>
<dbReference type="EMBL" id="WDBZ01000005">
    <property type="protein sequence ID" value="KAB6455935.1"/>
    <property type="molecule type" value="Genomic_DNA"/>
</dbReference>
<dbReference type="EMBL" id="WCZV01000023">
    <property type="protein sequence ID" value="KAB6697954.1"/>
    <property type="molecule type" value="Genomic_DNA"/>
</dbReference>
<dbReference type="Proteomes" id="UP000470952">
    <property type="component" value="Unassembled WGS sequence"/>
</dbReference>
<name>A0A6I1BHQ9_PHOVU</name>
<dbReference type="Proteomes" id="UP000437380">
    <property type="component" value="Unassembled WGS sequence"/>
</dbReference>
<gene>
    <name evidence="3" type="ORF">GAY17_15785</name>
    <name evidence="1" type="ORF">GAZ09_04380</name>
    <name evidence="2" type="ORF">GAZ76_16315</name>
</gene>
<comment type="caution">
    <text evidence="1">The sequence shown here is derived from an EMBL/GenBank/DDBJ whole genome shotgun (WGS) entry which is preliminary data.</text>
</comment>
<dbReference type="Proteomes" id="UP000483142">
    <property type="component" value="Unassembled WGS sequence"/>
</dbReference>
<evidence type="ECO:0000313" key="1">
    <source>
        <dbReference type="EMBL" id="KAB6455935.1"/>
    </source>
</evidence>
<accession>A0A6I1BHQ9</accession>
<dbReference type="AlphaFoldDB" id="A0A6I1BHQ9"/>